<organism evidence="16 17">
    <name type="scientific">Pseudoponticoccus marisrubri</name>
    <dbReference type="NCBI Taxonomy" id="1685382"/>
    <lineage>
        <taxon>Bacteria</taxon>
        <taxon>Pseudomonadati</taxon>
        <taxon>Pseudomonadota</taxon>
        <taxon>Alphaproteobacteria</taxon>
        <taxon>Rhodobacterales</taxon>
        <taxon>Roseobacteraceae</taxon>
        <taxon>Pseudoponticoccus</taxon>
    </lineage>
</organism>
<evidence type="ECO:0000259" key="14">
    <source>
        <dbReference type="PROSITE" id="PS51194"/>
    </source>
</evidence>
<dbReference type="PANTHER" id="PTHR47959">
    <property type="entry name" value="ATP-DEPENDENT RNA HELICASE RHLE-RELATED"/>
    <property type="match status" value="1"/>
</dbReference>
<dbReference type="PANTHER" id="PTHR47959:SF13">
    <property type="entry name" value="ATP-DEPENDENT RNA HELICASE RHLE"/>
    <property type="match status" value="1"/>
</dbReference>
<dbReference type="GO" id="GO:0003676">
    <property type="term" value="F:nucleic acid binding"/>
    <property type="evidence" value="ECO:0007669"/>
    <property type="project" value="InterPro"/>
</dbReference>
<evidence type="ECO:0000256" key="9">
    <source>
        <dbReference type="ARBA" id="ARBA00074363"/>
    </source>
</evidence>
<feature type="domain" description="Helicase ATP-binding" evidence="13">
    <location>
        <begin position="33"/>
        <end position="206"/>
    </location>
</feature>
<evidence type="ECO:0000256" key="2">
    <source>
        <dbReference type="ARBA" id="ARBA00022490"/>
    </source>
</evidence>
<evidence type="ECO:0000256" key="5">
    <source>
        <dbReference type="ARBA" id="ARBA00022806"/>
    </source>
</evidence>
<dbReference type="GO" id="GO:0005829">
    <property type="term" value="C:cytosol"/>
    <property type="evidence" value="ECO:0007669"/>
    <property type="project" value="TreeGrafter"/>
</dbReference>
<evidence type="ECO:0000256" key="6">
    <source>
        <dbReference type="ARBA" id="ARBA00022840"/>
    </source>
</evidence>
<sequence length="470" mass="51500">MTKFADLNLNPKVLKAIEEAGYETPTPIQADAIPHALGGKDVLGIAQTGTGKTASFTLPMITKLARGRARARMPRSLVLCPTRELAAQVAENFDTYSKHVKLTKALLIGGVSFKEQDVLIDKGVDVLIATPGRLLDHFERGKLLLTGIEIMVVDEADRMLDMGFIPDIERIFSLTPFTRQTLFFSATMAPEIERITNTFLSAPARIEVARQATASETIEQGAVVFKPSRRDRESTEKRAVLRALIEAEGEACSNAIIFCNRKVDVDVVAKSLKKHGYDAAPIHGDLDQSQRTRTLDGFRAGTIRLLIASDVAARGLDIPAVSHVFNFDVPSHAEDYVHRIGRTGRAGRSGKAFTICTPRDEKYFESVEKLLQKEIPRLDNPVAKPAPAAKDETPAQDSETPQPKASDSAEPQREKSRSSGKSSRGRKSLDRGADKPSRRSDRGGQDSNVVGMGDHMPEFIALSFEERRAS</sequence>
<name>A0A0W7WF17_9RHOB</name>
<dbReference type="PROSITE" id="PS51192">
    <property type="entry name" value="HELICASE_ATP_BIND_1"/>
    <property type="match status" value="1"/>
</dbReference>
<dbReference type="InterPro" id="IPR027417">
    <property type="entry name" value="P-loop_NTPase"/>
</dbReference>
<dbReference type="GO" id="GO:0016787">
    <property type="term" value="F:hydrolase activity"/>
    <property type="evidence" value="ECO:0007669"/>
    <property type="project" value="UniProtKB-KW"/>
</dbReference>
<feature type="domain" description="Helicase C-terminal" evidence="14">
    <location>
        <begin position="244"/>
        <end position="386"/>
    </location>
</feature>
<dbReference type="Gene3D" id="3.40.50.300">
    <property type="entry name" value="P-loop containing nucleotide triphosphate hydrolases"/>
    <property type="match status" value="2"/>
</dbReference>
<feature type="domain" description="DEAD-box RNA helicase Q" evidence="15">
    <location>
        <begin position="2"/>
        <end position="30"/>
    </location>
</feature>
<dbReference type="SMART" id="SM00487">
    <property type="entry name" value="DEXDc"/>
    <property type="match status" value="1"/>
</dbReference>
<dbReference type="InterPro" id="IPR011545">
    <property type="entry name" value="DEAD/DEAH_box_helicase_dom"/>
</dbReference>
<proteinExistence type="inferred from homology"/>
<feature type="short sequence motif" description="Q motif" evidence="10">
    <location>
        <begin position="2"/>
        <end position="30"/>
    </location>
</feature>
<evidence type="ECO:0000313" key="17">
    <source>
        <dbReference type="Proteomes" id="UP000054396"/>
    </source>
</evidence>
<dbReference type="FunFam" id="3.40.50.300:FF:000108">
    <property type="entry name" value="ATP-dependent RNA helicase RhlE"/>
    <property type="match status" value="1"/>
</dbReference>
<protein>
    <recommendedName>
        <fullName evidence="9">DEAD-box ATP-dependent RNA helicase RhpA</fullName>
        <ecNumber evidence="1">3.6.4.13</ecNumber>
    </recommendedName>
</protein>
<keyword evidence="6 11" id="KW-0067">ATP-binding</keyword>
<feature type="compositionally biased region" description="Basic and acidic residues" evidence="12">
    <location>
        <begin position="427"/>
        <end position="444"/>
    </location>
</feature>
<evidence type="ECO:0000256" key="7">
    <source>
        <dbReference type="ARBA" id="ARBA00038437"/>
    </source>
</evidence>
<dbReference type="InterPro" id="IPR014001">
    <property type="entry name" value="Helicase_ATP-bd"/>
</dbReference>
<accession>A0A0W7WF17</accession>
<keyword evidence="5 11" id="KW-0347">Helicase</keyword>
<dbReference type="STRING" id="1685382.AVJ23_19245"/>
<evidence type="ECO:0000256" key="4">
    <source>
        <dbReference type="ARBA" id="ARBA00022801"/>
    </source>
</evidence>
<keyword evidence="4 11" id="KW-0378">Hydrolase</keyword>
<evidence type="ECO:0000259" key="13">
    <source>
        <dbReference type="PROSITE" id="PS51192"/>
    </source>
</evidence>
<feature type="compositionally biased region" description="Polar residues" evidence="12">
    <location>
        <begin position="395"/>
        <end position="405"/>
    </location>
</feature>
<dbReference type="InterPro" id="IPR001650">
    <property type="entry name" value="Helicase_C-like"/>
</dbReference>
<evidence type="ECO:0000313" key="16">
    <source>
        <dbReference type="EMBL" id="KUF09064.1"/>
    </source>
</evidence>
<evidence type="ECO:0000256" key="1">
    <source>
        <dbReference type="ARBA" id="ARBA00012552"/>
    </source>
</evidence>
<dbReference type="InterPro" id="IPR014014">
    <property type="entry name" value="RNA_helicase_DEAD_Q_motif"/>
</dbReference>
<feature type="region of interest" description="Disordered" evidence="12">
    <location>
        <begin position="375"/>
        <end position="455"/>
    </location>
</feature>
<dbReference type="Pfam" id="PF00271">
    <property type="entry name" value="Helicase_C"/>
    <property type="match status" value="1"/>
</dbReference>
<evidence type="ECO:0000259" key="15">
    <source>
        <dbReference type="PROSITE" id="PS51195"/>
    </source>
</evidence>
<dbReference type="GO" id="GO:0005524">
    <property type="term" value="F:ATP binding"/>
    <property type="evidence" value="ECO:0007669"/>
    <property type="project" value="UniProtKB-KW"/>
</dbReference>
<dbReference type="PROSITE" id="PS51195">
    <property type="entry name" value="Q_MOTIF"/>
    <property type="match status" value="1"/>
</dbReference>
<dbReference type="EMBL" id="LPXO01000017">
    <property type="protein sequence ID" value="KUF09064.1"/>
    <property type="molecule type" value="Genomic_DNA"/>
</dbReference>
<dbReference type="PROSITE" id="PS51194">
    <property type="entry name" value="HELICASE_CTER"/>
    <property type="match status" value="1"/>
</dbReference>
<comment type="catalytic activity">
    <reaction evidence="8">
        <text>ATP + H2O = ADP + phosphate + H(+)</text>
        <dbReference type="Rhea" id="RHEA:13065"/>
        <dbReference type="ChEBI" id="CHEBI:15377"/>
        <dbReference type="ChEBI" id="CHEBI:15378"/>
        <dbReference type="ChEBI" id="CHEBI:30616"/>
        <dbReference type="ChEBI" id="CHEBI:43474"/>
        <dbReference type="ChEBI" id="CHEBI:456216"/>
        <dbReference type="EC" id="3.6.4.13"/>
    </reaction>
</comment>
<keyword evidence="17" id="KW-1185">Reference proteome</keyword>
<evidence type="ECO:0000256" key="3">
    <source>
        <dbReference type="ARBA" id="ARBA00022741"/>
    </source>
</evidence>
<dbReference type="CDD" id="cd18787">
    <property type="entry name" value="SF2_C_DEAD"/>
    <property type="match status" value="1"/>
</dbReference>
<dbReference type="SMART" id="SM00490">
    <property type="entry name" value="HELICc"/>
    <property type="match status" value="1"/>
</dbReference>
<dbReference type="CDD" id="cd00268">
    <property type="entry name" value="DEADc"/>
    <property type="match status" value="1"/>
</dbReference>
<keyword evidence="2" id="KW-0963">Cytoplasm</keyword>
<reference evidence="16 17" key="1">
    <citation type="submission" date="2015-12" db="EMBL/GenBank/DDBJ databases">
        <authorList>
            <person name="Shamseldin A."/>
            <person name="Moawad H."/>
            <person name="Abd El-Rahim W.M."/>
            <person name="Sadowsky M.J."/>
        </authorList>
    </citation>
    <scope>NUCLEOTIDE SEQUENCE [LARGE SCALE GENOMIC DNA]</scope>
    <source>
        <strain evidence="16 17">SJ5A-1</strain>
    </source>
</reference>
<dbReference type="OrthoDB" id="9805696at2"/>
<dbReference type="EC" id="3.6.4.13" evidence="1"/>
<comment type="caution">
    <text evidence="16">The sequence shown here is derived from an EMBL/GenBank/DDBJ whole genome shotgun (WGS) entry which is preliminary data.</text>
</comment>
<dbReference type="InterPro" id="IPR050079">
    <property type="entry name" value="DEAD_box_RNA_helicase"/>
</dbReference>
<dbReference type="SUPFAM" id="SSF52540">
    <property type="entry name" value="P-loop containing nucleoside triphosphate hydrolases"/>
    <property type="match status" value="1"/>
</dbReference>
<evidence type="ECO:0000256" key="10">
    <source>
        <dbReference type="PROSITE-ProRule" id="PRU00552"/>
    </source>
</evidence>
<evidence type="ECO:0000256" key="8">
    <source>
        <dbReference type="ARBA" id="ARBA00047984"/>
    </source>
</evidence>
<dbReference type="Pfam" id="PF00270">
    <property type="entry name" value="DEAD"/>
    <property type="match status" value="1"/>
</dbReference>
<gene>
    <name evidence="16" type="ORF">AVJ23_19245</name>
</gene>
<dbReference type="Proteomes" id="UP000054396">
    <property type="component" value="Unassembled WGS sequence"/>
</dbReference>
<dbReference type="RefSeq" id="WP_058863861.1">
    <property type="nucleotide sequence ID" value="NZ_LPXO01000017.1"/>
</dbReference>
<dbReference type="GO" id="GO:0042255">
    <property type="term" value="P:ribosome assembly"/>
    <property type="evidence" value="ECO:0007669"/>
    <property type="project" value="UniProtKB-ARBA"/>
</dbReference>
<dbReference type="GO" id="GO:0009266">
    <property type="term" value="P:response to temperature stimulus"/>
    <property type="evidence" value="ECO:0007669"/>
    <property type="project" value="UniProtKB-ARBA"/>
</dbReference>
<evidence type="ECO:0000256" key="11">
    <source>
        <dbReference type="RuleBase" id="RU000492"/>
    </source>
</evidence>
<keyword evidence="3 11" id="KW-0547">Nucleotide-binding</keyword>
<dbReference type="AlphaFoldDB" id="A0A0W7WF17"/>
<dbReference type="GO" id="GO:0003724">
    <property type="term" value="F:RNA helicase activity"/>
    <property type="evidence" value="ECO:0007669"/>
    <property type="project" value="UniProtKB-EC"/>
</dbReference>
<dbReference type="InterPro" id="IPR000629">
    <property type="entry name" value="RNA-helicase_DEAD-box_CS"/>
</dbReference>
<dbReference type="PROSITE" id="PS00039">
    <property type="entry name" value="DEAD_ATP_HELICASE"/>
    <property type="match status" value="1"/>
</dbReference>
<dbReference type="InterPro" id="IPR044742">
    <property type="entry name" value="DEAD/DEAH_RhlB"/>
</dbReference>
<comment type="similarity">
    <text evidence="7 11">Belongs to the DEAD box helicase family.</text>
</comment>
<evidence type="ECO:0000256" key="12">
    <source>
        <dbReference type="SAM" id="MobiDB-lite"/>
    </source>
</evidence>